<evidence type="ECO:0000313" key="3">
    <source>
        <dbReference type="Proteomes" id="UP001501822"/>
    </source>
</evidence>
<keyword evidence="3" id="KW-1185">Reference proteome</keyword>
<comment type="caution">
    <text evidence="2">The sequence shown here is derived from an EMBL/GenBank/DDBJ whole genome shotgun (WGS) entry which is preliminary data.</text>
</comment>
<protein>
    <submittedName>
        <fullName evidence="2">Uncharacterized protein</fullName>
    </submittedName>
</protein>
<evidence type="ECO:0000313" key="2">
    <source>
        <dbReference type="EMBL" id="GAA0358953.1"/>
    </source>
</evidence>
<evidence type="ECO:0000256" key="1">
    <source>
        <dbReference type="SAM" id="Phobius"/>
    </source>
</evidence>
<dbReference type="Proteomes" id="UP001501822">
    <property type="component" value="Unassembled WGS sequence"/>
</dbReference>
<sequence length="353" mass="37352">MDLLKRLKDTERVRPAAFDEARAVLQAAMAVEEMTETNTMTKDDNVTEIKTASHRRARWSTRRTVGFGAAGLAAAAAVALVVTSTSTPSHTTSASGGHSAGAVSAGGNPILVSLAADITPLQAKPGDATLEIRNQSPTSDAVGDHGVELFTDDGTHYWAVDKKTLVKRAKDPAHEDEGEYKRAIAAALSAVKGDVGAARAQMAVANLTPGTHPIDAMPEKLKAIATAKGKKYVPPKPLTPVQEKERTDNHIWLNCTSALLAAPENPQVRAGVLRIVASMPNVKVTKTTNAGQPTLTLTDTWPKSNPGYAWSLIINAKTGAPIAEVSKDPGKSAKTDYIHTSRVRFADIKAGKF</sequence>
<dbReference type="EMBL" id="BAAABM010000053">
    <property type="protein sequence ID" value="GAA0358953.1"/>
    <property type="molecule type" value="Genomic_DNA"/>
</dbReference>
<keyword evidence="1" id="KW-0812">Transmembrane</keyword>
<feature type="transmembrane region" description="Helical" evidence="1">
    <location>
        <begin position="64"/>
        <end position="82"/>
    </location>
</feature>
<accession>A0ABP3H4X2</accession>
<reference evidence="3" key="1">
    <citation type="journal article" date="2019" name="Int. J. Syst. Evol. Microbiol.">
        <title>The Global Catalogue of Microorganisms (GCM) 10K type strain sequencing project: providing services to taxonomists for standard genome sequencing and annotation.</title>
        <authorList>
            <consortium name="The Broad Institute Genomics Platform"/>
            <consortium name="The Broad Institute Genome Sequencing Center for Infectious Disease"/>
            <person name="Wu L."/>
            <person name="Ma J."/>
        </authorList>
    </citation>
    <scope>NUCLEOTIDE SEQUENCE [LARGE SCALE GENOMIC DNA]</scope>
    <source>
        <strain evidence="3">JCM 3146</strain>
    </source>
</reference>
<keyword evidence="1" id="KW-0472">Membrane</keyword>
<organism evidence="2 3">
    <name type="scientific">Actinoallomurus spadix</name>
    <dbReference type="NCBI Taxonomy" id="79912"/>
    <lineage>
        <taxon>Bacteria</taxon>
        <taxon>Bacillati</taxon>
        <taxon>Actinomycetota</taxon>
        <taxon>Actinomycetes</taxon>
        <taxon>Streptosporangiales</taxon>
        <taxon>Thermomonosporaceae</taxon>
        <taxon>Actinoallomurus</taxon>
    </lineage>
</organism>
<proteinExistence type="predicted"/>
<name>A0ABP3H4X2_9ACTN</name>
<gene>
    <name evidence="2" type="ORF">GCM10010151_55830</name>
</gene>
<keyword evidence="1" id="KW-1133">Transmembrane helix</keyword>